<evidence type="ECO:0000313" key="2">
    <source>
        <dbReference type="Proteomes" id="UP000256310"/>
    </source>
</evidence>
<protein>
    <submittedName>
        <fullName evidence="1">Uncharacterized protein</fullName>
    </submittedName>
</protein>
<evidence type="ECO:0000313" key="1">
    <source>
        <dbReference type="EMBL" id="RED16125.1"/>
    </source>
</evidence>
<reference evidence="1 2" key="1">
    <citation type="submission" date="2018-07" db="EMBL/GenBank/DDBJ databases">
        <title>Genomic Encyclopedia of Type Strains, Phase IV (KMG-IV): sequencing the most valuable type-strain genomes for metagenomic binning, comparative biology and taxonomic classification.</title>
        <authorList>
            <person name="Goeker M."/>
        </authorList>
    </citation>
    <scope>NUCLEOTIDE SEQUENCE [LARGE SCALE GENOMIC DNA]</scope>
    <source>
        <strain evidence="1 2">DSM 26725</strain>
    </source>
</reference>
<comment type="caution">
    <text evidence="1">The sequence shown here is derived from an EMBL/GenBank/DDBJ whole genome shotgun (WGS) entry which is preliminary data.</text>
</comment>
<sequence length="64" mass="7135">MSLLIDIDRFLRRSGISPTRFGREAVNDPRFVFDIRKGRECGGKVSARVYAFMAKAEGKPGQCG</sequence>
<proteinExistence type="predicted"/>
<dbReference type="OrthoDB" id="7376075at2"/>
<name>A0A3D9FE59_9SPHN</name>
<dbReference type="EMBL" id="QRDP01000004">
    <property type="protein sequence ID" value="RED16125.1"/>
    <property type="molecule type" value="Genomic_DNA"/>
</dbReference>
<accession>A0A3D9FE59</accession>
<keyword evidence="2" id="KW-1185">Reference proteome</keyword>
<dbReference type="AlphaFoldDB" id="A0A3D9FE59"/>
<dbReference type="Proteomes" id="UP000256310">
    <property type="component" value="Unassembled WGS sequence"/>
</dbReference>
<organism evidence="1 2">
    <name type="scientific">Parasphingopyxis lamellibrachiae</name>
    <dbReference type="NCBI Taxonomy" id="680125"/>
    <lineage>
        <taxon>Bacteria</taxon>
        <taxon>Pseudomonadati</taxon>
        <taxon>Pseudomonadota</taxon>
        <taxon>Alphaproteobacteria</taxon>
        <taxon>Sphingomonadales</taxon>
        <taxon>Sphingomonadaceae</taxon>
        <taxon>Parasphingopyxis</taxon>
    </lineage>
</organism>
<gene>
    <name evidence="1" type="ORF">DFR46_1139</name>
</gene>
<dbReference type="RefSeq" id="WP_116235567.1">
    <property type="nucleotide sequence ID" value="NZ_QRDP01000004.1"/>
</dbReference>